<dbReference type="InterPro" id="IPR051703">
    <property type="entry name" value="NF-kappa-B_Signaling_Reg"/>
</dbReference>
<evidence type="ECO:0000259" key="2">
    <source>
        <dbReference type="Pfam" id="PF09588"/>
    </source>
</evidence>
<dbReference type="InterPro" id="IPR011335">
    <property type="entry name" value="Restrct_endonuc-II-like"/>
</dbReference>
<name>A0AAU9UEC5_EUPED</name>
<gene>
    <name evidence="3" type="ORF">EEDITHA_LOCUS13267</name>
</gene>
<dbReference type="SUPFAM" id="SSF52980">
    <property type="entry name" value="Restriction endonuclease-like"/>
    <property type="match status" value="1"/>
</dbReference>
<dbReference type="InterPro" id="IPR011604">
    <property type="entry name" value="PDDEXK-like_dom_sf"/>
</dbReference>
<dbReference type="GO" id="GO:0006281">
    <property type="term" value="P:DNA repair"/>
    <property type="evidence" value="ECO:0007669"/>
    <property type="project" value="UniProtKB-ARBA"/>
</dbReference>
<accession>A0AAU9UEC5</accession>
<dbReference type="AlphaFoldDB" id="A0AAU9UEC5"/>
<dbReference type="EMBL" id="CAKOGL010000019">
    <property type="protein sequence ID" value="CAH2098119.1"/>
    <property type="molecule type" value="Genomic_DNA"/>
</dbReference>
<evidence type="ECO:0000313" key="3">
    <source>
        <dbReference type="EMBL" id="CAH2098119.1"/>
    </source>
</evidence>
<sequence>MEINEKIALNQLEQQENVKKLPCGLFIHKKYKFIGASPDGVIDEIRIVEIKCPISGYKISLEVAVKNRKITFWTKEFIINKKHPWYLQVQGQLNITGCKDCLFGVWTGANNRIKTETIICDQNLWNNIMVPKLKCFYIECMLPEICFVREVALQNANKENHKRKEKTPDKTNVKSSGKYNKS</sequence>
<keyword evidence="4" id="KW-1185">Reference proteome</keyword>
<feature type="domain" description="YqaJ viral recombinase" evidence="2">
    <location>
        <begin position="5"/>
        <end position="99"/>
    </location>
</feature>
<dbReference type="PANTHER" id="PTHR46609:SF8">
    <property type="entry name" value="YQAJ VIRAL RECOMBINASE DOMAIN-CONTAINING PROTEIN"/>
    <property type="match status" value="1"/>
</dbReference>
<dbReference type="Pfam" id="PF09588">
    <property type="entry name" value="YqaJ"/>
    <property type="match status" value="1"/>
</dbReference>
<organism evidence="3 4">
    <name type="scientific">Euphydryas editha</name>
    <name type="common">Edith's checkerspot</name>
    <dbReference type="NCBI Taxonomy" id="104508"/>
    <lineage>
        <taxon>Eukaryota</taxon>
        <taxon>Metazoa</taxon>
        <taxon>Ecdysozoa</taxon>
        <taxon>Arthropoda</taxon>
        <taxon>Hexapoda</taxon>
        <taxon>Insecta</taxon>
        <taxon>Pterygota</taxon>
        <taxon>Neoptera</taxon>
        <taxon>Endopterygota</taxon>
        <taxon>Lepidoptera</taxon>
        <taxon>Glossata</taxon>
        <taxon>Ditrysia</taxon>
        <taxon>Papilionoidea</taxon>
        <taxon>Nymphalidae</taxon>
        <taxon>Nymphalinae</taxon>
        <taxon>Euphydryas</taxon>
    </lineage>
</organism>
<dbReference type="InterPro" id="IPR019080">
    <property type="entry name" value="YqaJ_viral_recombinase"/>
</dbReference>
<protein>
    <recommendedName>
        <fullName evidence="2">YqaJ viral recombinase domain-containing protein</fullName>
    </recommendedName>
</protein>
<dbReference type="CDD" id="cd22343">
    <property type="entry name" value="PDDEXK_lambda_exonuclease-like"/>
    <property type="match status" value="1"/>
</dbReference>
<dbReference type="PANTHER" id="PTHR46609">
    <property type="entry name" value="EXONUCLEASE, PHAGE-TYPE/RECB, C-TERMINAL DOMAIN-CONTAINING PROTEIN"/>
    <property type="match status" value="1"/>
</dbReference>
<proteinExistence type="predicted"/>
<feature type="region of interest" description="Disordered" evidence="1">
    <location>
        <begin position="158"/>
        <end position="182"/>
    </location>
</feature>
<dbReference type="Gene3D" id="3.90.320.10">
    <property type="match status" value="1"/>
</dbReference>
<evidence type="ECO:0000256" key="1">
    <source>
        <dbReference type="SAM" id="MobiDB-lite"/>
    </source>
</evidence>
<reference evidence="3" key="1">
    <citation type="submission" date="2022-03" db="EMBL/GenBank/DDBJ databases">
        <authorList>
            <person name="Tunstrom K."/>
        </authorList>
    </citation>
    <scope>NUCLEOTIDE SEQUENCE</scope>
</reference>
<feature type="compositionally biased region" description="Polar residues" evidence="1">
    <location>
        <begin position="173"/>
        <end position="182"/>
    </location>
</feature>
<dbReference type="Proteomes" id="UP001153954">
    <property type="component" value="Unassembled WGS sequence"/>
</dbReference>
<comment type="caution">
    <text evidence="3">The sequence shown here is derived from an EMBL/GenBank/DDBJ whole genome shotgun (WGS) entry which is preliminary data.</text>
</comment>
<evidence type="ECO:0000313" key="4">
    <source>
        <dbReference type="Proteomes" id="UP001153954"/>
    </source>
</evidence>